<evidence type="ECO:0000256" key="8">
    <source>
        <dbReference type="RuleBase" id="RU004057"/>
    </source>
</evidence>
<dbReference type="Gene3D" id="1.10.287.1490">
    <property type="match status" value="1"/>
</dbReference>
<dbReference type="GO" id="GO:0005886">
    <property type="term" value="C:plasma membrane"/>
    <property type="evidence" value="ECO:0007669"/>
    <property type="project" value="UniProtKB-SubCell"/>
</dbReference>
<feature type="transmembrane region" description="Helical" evidence="10">
    <location>
        <begin position="276"/>
        <end position="293"/>
    </location>
</feature>
<evidence type="ECO:0000256" key="5">
    <source>
        <dbReference type="ARBA" id="ARBA00022927"/>
    </source>
</evidence>
<dbReference type="EMBL" id="FOUU01000001">
    <property type="protein sequence ID" value="SFM44581.1"/>
    <property type="molecule type" value="Genomic_DNA"/>
</dbReference>
<accession>A0A1I4QX43</accession>
<keyword evidence="2 8" id="KW-0813">Transport</keyword>
<evidence type="ECO:0000256" key="10">
    <source>
        <dbReference type="SAM" id="Phobius"/>
    </source>
</evidence>
<dbReference type="PANTHER" id="PTHR30625">
    <property type="entry name" value="PROTEIN TOLQ"/>
    <property type="match status" value="1"/>
</dbReference>
<reference evidence="13" key="1">
    <citation type="submission" date="2016-10" db="EMBL/GenBank/DDBJ databases">
        <authorList>
            <person name="Varghese N."/>
            <person name="Submissions S."/>
        </authorList>
    </citation>
    <scope>NUCLEOTIDE SEQUENCE [LARGE SCALE GENOMIC DNA]</scope>
    <source>
        <strain evidence="13">DSM 9990</strain>
    </source>
</reference>
<evidence type="ECO:0000256" key="2">
    <source>
        <dbReference type="ARBA" id="ARBA00022448"/>
    </source>
</evidence>
<evidence type="ECO:0000313" key="13">
    <source>
        <dbReference type="Proteomes" id="UP000199611"/>
    </source>
</evidence>
<evidence type="ECO:0000256" key="4">
    <source>
        <dbReference type="ARBA" id="ARBA00022692"/>
    </source>
</evidence>
<dbReference type="RefSeq" id="WP_093392886.1">
    <property type="nucleotide sequence ID" value="NZ_FOUU01000001.1"/>
</dbReference>
<evidence type="ECO:0000256" key="9">
    <source>
        <dbReference type="SAM" id="Coils"/>
    </source>
</evidence>
<dbReference type="PANTHER" id="PTHR30625:SF15">
    <property type="entry name" value="BIOPOLYMER TRANSPORT PROTEIN EXBB"/>
    <property type="match status" value="1"/>
</dbReference>
<feature type="transmembrane region" description="Helical" evidence="10">
    <location>
        <begin position="382"/>
        <end position="412"/>
    </location>
</feature>
<keyword evidence="13" id="KW-1185">Reference proteome</keyword>
<evidence type="ECO:0000256" key="7">
    <source>
        <dbReference type="ARBA" id="ARBA00023136"/>
    </source>
</evidence>
<sequence length="486" mass="54442">MISQPLKFSVLCLLILSVMQGTPRAEGLSWRTLSKEVEKEITLSEERTSRVFGQIEKERSALLEEIATLEKRAGALRSEVEGLKSEFEALRKNEEEFRKDLSEQQGEVAEIHRQILSWQDDFAGLFDRNPLVMYHGGLKDLRDRLNEPDYVVTMEDIRSLAEALFTEITLGGLVEKVELPIYGDDGQERNVTALRVGTFCIFALSSDDVRLVRLGPGNSFLLSGYPLPAEISRTVKNFLDKNGGPVPVDITGKKAYENVYEATGNRLVEWFKSGGVVMWPLLLIALICASIFIERVWFYRKQKPLGEEAWTRIMDAVRSGKWDRCYEICKGLGFSPAARIVGNIVSAYSAYFLSNPTRAEVPRVEDIVDEALFKETGRLNRFLSTLTTMASVAPLLGLLGTVCGIIETFQVITVVGTGNPRYLSAGISEALVTTQFGLMIAVPVIVAHHFLERWADRLTTEAEEKSSQVCGILTEWEQREKGSWAK</sequence>
<feature type="transmembrane region" description="Helical" evidence="10">
    <location>
        <begin position="432"/>
        <end position="451"/>
    </location>
</feature>
<keyword evidence="9" id="KW-0175">Coiled coil</keyword>
<protein>
    <submittedName>
        <fullName evidence="12">Biopolymer transport protein ExbB</fullName>
    </submittedName>
</protein>
<dbReference type="Proteomes" id="UP000199611">
    <property type="component" value="Unassembled WGS sequence"/>
</dbReference>
<feature type="domain" description="MotA/TolQ/ExbB proton channel" evidence="11">
    <location>
        <begin position="359"/>
        <end position="463"/>
    </location>
</feature>
<comment type="subcellular location">
    <subcellularLocation>
        <location evidence="1">Cell membrane</location>
        <topology evidence="1">Multi-pass membrane protein</topology>
    </subcellularLocation>
    <subcellularLocation>
        <location evidence="8">Membrane</location>
        <topology evidence="8">Multi-pass membrane protein</topology>
    </subcellularLocation>
</comment>
<gene>
    <name evidence="12" type="ORF">SAMN05660836_00271</name>
</gene>
<dbReference type="GO" id="GO:0017038">
    <property type="term" value="P:protein import"/>
    <property type="evidence" value="ECO:0007669"/>
    <property type="project" value="TreeGrafter"/>
</dbReference>
<dbReference type="Pfam" id="PF01618">
    <property type="entry name" value="MotA_ExbB"/>
    <property type="match status" value="1"/>
</dbReference>
<dbReference type="AlphaFoldDB" id="A0A1I4QX43"/>
<evidence type="ECO:0000259" key="11">
    <source>
        <dbReference type="Pfam" id="PF01618"/>
    </source>
</evidence>
<keyword evidence="7 10" id="KW-0472">Membrane</keyword>
<keyword evidence="6 10" id="KW-1133">Transmembrane helix</keyword>
<dbReference type="InterPro" id="IPR002898">
    <property type="entry name" value="MotA_ExbB_proton_chnl"/>
</dbReference>
<dbReference type="STRING" id="39841.SAMN05660836_00271"/>
<comment type="similarity">
    <text evidence="8">Belongs to the exbB/tolQ family.</text>
</comment>
<proteinExistence type="inferred from homology"/>
<keyword evidence="5 8" id="KW-0653">Protein transport</keyword>
<name>A0A1I4QX43_9BACT</name>
<evidence type="ECO:0000256" key="6">
    <source>
        <dbReference type="ARBA" id="ARBA00022989"/>
    </source>
</evidence>
<feature type="coiled-coil region" evidence="9">
    <location>
        <begin position="52"/>
        <end position="107"/>
    </location>
</feature>
<organism evidence="12 13">
    <name type="scientific">Thermodesulforhabdus norvegica</name>
    <dbReference type="NCBI Taxonomy" id="39841"/>
    <lineage>
        <taxon>Bacteria</taxon>
        <taxon>Pseudomonadati</taxon>
        <taxon>Thermodesulfobacteriota</taxon>
        <taxon>Syntrophobacteria</taxon>
        <taxon>Syntrophobacterales</taxon>
        <taxon>Thermodesulforhabdaceae</taxon>
        <taxon>Thermodesulforhabdus</taxon>
    </lineage>
</organism>
<evidence type="ECO:0000256" key="3">
    <source>
        <dbReference type="ARBA" id="ARBA00022475"/>
    </source>
</evidence>
<keyword evidence="3" id="KW-1003">Cell membrane</keyword>
<evidence type="ECO:0000313" key="12">
    <source>
        <dbReference type="EMBL" id="SFM44581.1"/>
    </source>
</evidence>
<keyword evidence="4 10" id="KW-0812">Transmembrane</keyword>
<evidence type="ECO:0000256" key="1">
    <source>
        <dbReference type="ARBA" id="ARBA00004651"/>
    </source>
</evidence>
<dbReference type="InterPro" id="IPR050790">
    <property type="entry name" value="ExbB/TolQ_transport"/>
</dbReference>